<evidence type="ECO:0000313" key="6">
    <source>
        <dbReference type="Proteomes" id="UP000635565"/>
    </source>
</evidence>
<dbReference type="Gene3D" id="1.25.40.10">
    <property type="entry name" value="Tetratricopeptide repeat domain"/>
    <property type="match status" value="1"/>
</dbReference>
<keyword evidence="4" id="KW-0472">Membrane</keyword>
<dbReference type="SUPFAM" id="SSF48452">
    <property type="entry name" value="TPR-like"/>
    <property type="match status" value="1"/>
</dbReference>
<feature type="repeat" description="TPR" evidence="3">
    <location>
        <begin position="95"/>
        <end position="128"/>
    </location>
</feature>
<evidence type="ECO:0000313" key="5">
    <source>
        <dbReference type="EMBL" id="GHO88834.1"/>
    </source>
</evidence>
<organism evidence="5 6">
    <name type="scientific">Dictyobacter formicarum</name>
    <dbReference type="NCBI Taxonomy" id="2778368"/>
    <lineage>
        <taxon>Bacteria</taxon>
        <taxon>Bacillati</taxon>
        <taxon>Chloroflexota</taxon>
        <taxon>Ktedonobacteria</taxon>
        <taxon>Ktedonobacterales</taxon>
        <taxon>Dictyobacteraceae</taxon>
        <taxon>Dictyobacter</taxon>
    </lineage>
</organism>
<evidence type="ECO:0000256" key="1">
    <source>
        <dbReference type="ARBA" id="ARBA00022737"/>
    </source>
</evidence>
<dbReference type="Proteomes" id="UP000635565">
    <property type="component" value="Unassembled WGS sequence"/>
</dbReference>
<dbReference type="PANTHER" id="PTHR44943">
    <property type="entry name" value="CELLULOSE SYNTHASE OPERON PROTEIN C"/>
    <property type="match status" value="1"/>
</dbReference>
<reference evidence="5 6" key="1">
    <citation type="journal article" date="2021" name="Int. J. Syst. Evol. Microbiol.">
        <title>Reticulibacter mediterranei gen. nov., sp. nov., within the new family Reticulibacteraceae fam. nov., and Ktedonospora formicarum gen. nov., sp. nov., Ktedonobacter robiniae sp. nov., Dictyobacter formicarum sp. nov. and Dictyobacter arantiisoli sp. nov., belonging to the class Ktedonobacteria.</title>
        <authorList>
            <person name="Yabe S."/>
            <person name="Zheng Y."/>
            <person name="Wang C.M."/>
            <person name="Sakai Y."/>
            <person name="Abe K."/>
            <person name="Yokota A."/>
            <person name="Donadio S."/>
            <person name="Cavaletti L."/>
            <person name="Monciardini P."/>
        </authorList>
    </citation>
    <scope>NUCLEOTIDE SEQUENCE [LARGE SCALE GENOMIC DNA]</scope>
    <source>
        <strain evidence="5 6">SOSP1-9</strain>
    </source>
</reference>
<evidence type="ECO:0000256" key="3">
    <source>
        <dbReference type="PROSITE-ProRule" id="PRU00339"/>
    </source>
</evidence>
<feature type="transmembrane region" description="Helical" evidence="4">
    <location>
        <begin position="152"/>
        <end position="176"/>
    </location>
</feature>
<keyword evidence="2 3" id="KW-0802">TPR repeat</keyword>
<dbReference type="RefSeq" id="WP_201366383.1">
    <property type="nucleotide sequence ID" value="NZ_BNJJ01000028.1"/>
</dbReference>
<name>A0ABQ3VT07_9CHLR</name>
<keyword evidence="4" id="KW-1133">Transmembrane helix</keyword>
<keyword evidence="1" id="KW-0677">Repeat</keyword>
<gene>
    <name evidence="5" type="ORF">KSZ_68400</name>
</gene>
<dbReference type="InterPro" id="IPR051685">
    <property type="entry name" value="Ycf3/AcsC/BcsC/TPR_MFPF"/>
</dbReference>
<dbReference type="InterPro" id="IPR019734">
    <property type="entry name" value="TPR_rpt"/>
</dbReference>
<dbReference type="SMART" id="SM00028">
    <property type="entry name" value="TPR"/>
    <property type="match status" value="3"/>
</dbReference>
<proteinExistence type="predicted"/>
<accession>A0ABQ3VT07</accession>
<feature type="repeat" description="TPR" evidence="3">
    <location>
        <begin position="27"/>
        <end position="60"/>
    </location>
</feature>
<dbReference type="EMBL" id="BNJJ01000028">
    <property type="protein sequence ID" value="GHO88834.1"/>
    <property type="molecule type" value="Genomic_DNA"/>
</dbReference>
<dbReference type="Pfam" id="PF13432">
    <property type="entry name" value="TPR_16"/>
    <property type="match status" value="1"/>
</dbReference>
<dbReference type="Pfam" id="PF13181">
    <property type="entry name" value="TPR_8"/>
    <property type="match status" value="1"/>
</dbReference>
<evidence type="ECO:0000256" key="2">
    <source>
        <dbReference type="ARBA" id="ARBA00022803"/>
    </source>
</evidence>
<dbReference type="InterPro" id="IPR011990">
    <property type="entry name" value="TPR-like_helical_dom_sf"/>
</dbReference>
<evidence type="ECO:0000256" key="4">
    <source>
        <dbReference type="SAM" id="Phobius"/>
    </source>
</evidence>
<sequence length="205" mass="23361">MDETYTQALEKKLAACESGIVAGSASGRTFYEKAAALYKLERYQEALVAAEEARQLEPERASIYRLKGVILIRLQRLEGALFALEKAVQLDPADLASYKNKGRVLLTLQRYEEALPIYQTIQQLDPSDTYAPEVMQYLQQVKRRQRVHRINYLYRSIGRLYYGLFLGGIGLAMALMALRVNIFFSFIIIALTLGAFYILASKVYR</sequence>
<keyword evidence="4" id="KW-0812">Transmembrane</keyword>
<feature type="transmembrane region" description="Helical" evidence="4">
    <location>
        <begin position="182"/>
        <end position="200"/>
    </location>
</feature>
<feature type="repeat" description="TPR" evidence="3">
    <location>
        <begin position="61"/>
        <end position="94"/>
    </location>
</feature>
<comment type="caution">
    <text evidence="5">The sequence shown here is derived from an EMBL/GenBank/DDBJ whole genome shotgun (WGS) entry which is preliminary data.</text>
</comment>
<dbReference type="PANTHER" id="PTHR44943:SF8">
    <property type="entry name" value="TPR REPEAT-CONTAINING PROTEIN MJ0263"/>
    <property type="match status" value="1"/>
</dbReference>
<dbReference type="PROSITE" id="PS50005">
    <property type="entry name" value="TPR"/>
    <property type="match status" value="3"/>
</dbReference>
<evidence type="ECO:0008006" key="7">
    <source>
        <dbReference type="Google" id="ProtNLM"/>
    </source>
</evidence>
<protein>
    <recommendedName>
        <fullName evidence="7">Tetratricopeptide repeat protein</fullName>
    </recommendedName>
</protein>
<keyword evidence="6" id="KW-1185">Reference proteome</keyword>